<feature type="domain" description="HTH lysR-type" evidence="5">
    <location>
        <begin position="3"/>
        <end position="60"/>
    </location>
</feature>
<dbReference type="GO" id="GO:0003700">
    <property type="term" value="F:DNA-binding transcription factor activity"/>
    <property type="evidence" value="ECO:0007669"/>
    <property type="project" value="InterPro"/>
</dbReference>
<evidence type="ECO:0000313" key="6">
    <source>
        <dbReference type="EMBL" id="SDU26711.1"/>
    </source>
</evidence>
<protein>
    <submittedName>
        <fullName evidence="6">DNA-binding transcriptional regulator, LysR family</fullName>
    </submittedName>
</protein>
<gene>
    <name evidence="6" type="ORF">SAMN05216580_2126</name>
</gene>
<evidence type="ECO:0000256" key="3">
    <source>
        <dbReference type="ARBA" id="ARBA00023125"/>
    </source>
</evidence>
<dbReference type="PANTHER" id="PTHR30537">
    <property type="entry name" value="HTH-TYPE TRANSCRIPTIONAL REGULATOR"/>
    <property type="match status" value="1"/>
</dbReference>
<accession>A0A1H2H4D6</accession>
<keyword evidence="3 6" id="KW-0238">DNA-binding</keyword>
<dbReference type="PROSITE" id="PS50931">
    <property type="entry name" value="HTH_LYSR"/>
    <property type="match status" value="1"/>
</dbReference>
<dbReference type="GO" id="GO:0043565">
    <property type="term" value="F:sequence-specific DNA binding"/>
    <property type="evidence" value="ECO:0007669"/>
    <property type="project" value="TreeGrafter"/>
</dbReference>
<dbReference type="PANTHER" id="PTHR30537:SF3">
    <property type="entry name" value="TRANSCRIPTIONAL REGULATORY PROTEIN"/>
    <property type="match status" value="1"/>
</dbReference>
<evidence type="ECO:0000256" key="2">
    <source>
        <dbReference type="ARBA" id="ARBA00023015"/>
    </source>
</evidence>
<dbReference type="GO" id="GO:0006351">
    <property type="term" value="P:DNA-templated transcription"/>
    <property type="evidence" value="ECO:0007669"/>
    <property type="project" value="TreeGrafter"/>
</dbReference>
<dbReference type="InterPro" id="IPR036390">
    <property type="entry name" value="WH_DNA-bd_sf"/>
</dbReference>
<dbReference type="SUPFAM" id="SSF53850">
    <property type="entry name" value="Periplasmic binding protein-like II"/>
    <property type="match status" value="1"/>
</dbReference>
<dbReference type="Pfam" id="PF03466">
    <property type="entry name" value="LysR_substrate"/>
    <property type="match status" value="1"/>
</dbReference>
<dbReference type="InterPro" id="IPR000847">
    <property type="entry name" value="LysR_HTH_N"/>
</dbReference>
<evidence type="ECO:0000313" key="7">
    <source>
        <dbReference type="Proteomes" id="UP000243063"/>
    </source>
</evidence>
<dbReference type="Gene3D" id="3.40.190.290">
    <property type="match status" value="1"/>
</dbReference>
<comment type="similarity">
    <text evidence="1">Belongs to the LysR transcriptional regulatory family.</text>
</comment>
<proteinExistence type="inferred from homology"/>
<evidence type="ECO:0000256" key="1">
    <source>
        <dbReference type="ARBA" id="ARBA00009437"/>
    </source>
</evidence>
<keyword evidence="4" id="KW-0804">Transcription</keyword>
<dbReference type="SUPFAM" id="SSF46785">
    <property type="entry name" value="Winged helix' DNA-binding domain"/>
    <property type="match status" value="1"/>
</dbReference>
<dbReference type="InterPro" id="IPR005119">
    <property type="entry name" value="LysR_subst-bd"/>
</dbReference>
<evidence type="ECO:0000259" key="5">
    <source>
        <dbReference type="PROSITE" id="PS50931"/>
    </source>
</evidence>
<dbReference type="RefSeq" id="WP_162274140.1">
    <property type="nucleotide sequence ID" value="NZ_LT629780.1"/>
</dbReference>
<keyword evidence="2" id="KW-0805">Transcription regulation</keyword>
<dbReference type="Proteomes" id="UP000243063">
    <property type="component" value="Chromosome I"/>
</dbReference>
<dbReference type="EMBL" id="LT629780">
    <property type="protein sequence ID" value="SDU26711.1"/>
    <property type="molecule type" value="Genomic_DNA"/>
</dbReference>
<organism evidence="6 7">
    <name type="scientific">Geopseudomonas guangdongensis</name>
    <dbReference type="NCBI Taxonomy" id="1245526"/>
    <lineage>
        <taxon>Bacteria</taxon>
        <taxon>Pseudomonadati</taxon>
        <taxon>Pseudomonadota</taxon>
        <taxon>Gammaproteobacteria</taxon>
        <taxon>Pseudomonadales</taxon>
        <taxon>Pseudomonadaceae</taxon>
        <taxon>Geopseudomonas</taxon>
    </lineage>
</organism>
<dbReference type="InterPro" id="IPR058163">
    <property type="entry name" value="LysR-type_TF_proteobact-type"/>
</dbReference>
<sequence>MSFDWNDIPLLLALARQGTLAATARELGINPTTVGRRLQGAEQALQARLFLRENGRYRPTSAGAVLIERAAALQGDVRGMLSAAREEDRRVAGTVRLTSVEFLIAHWLVPQLPDLRALHPGLDLQLIGDNRDLSFTRHEADLALRLARPQQDAALVMRKVGELGYAVYAAAELGVAAGASWQEWPWLGYDDSLGHLPEARWLRQQCPAADVRLRVTALTSLQRACQAGLGLALLPCLLGEAGGLQRCSPVLLHRELWLLCHRDLRRTLRFRALADWLAARLQADAGRLAGVSAGGARQPAGAAQ</sequence>
<dbReference type="STRING" id="1245526.SAMN05216580_2126"/>
<dbReference type="AlphaFoldDB" id="A0A1H2H4D6"/>
<name>A0A1H2H4D6_9GAMM</name>
<keyword evidence="7" id="KW-1185">Reference proteome</keyword>
<dbReference type="Pfam" id="PF00126">
    <property type="entry name" value="HTH_1"/>
    <property type="match status" value="1"/>
</dbReference>
<dbReference type="Gene3D" id="1.10.10.10">
    <property type="entry name" value="Winged helix-like DNA-binding domain superfamily/Winged helix DNA-binding domain"/>
    <property type="match status" value="1"/>
</dbReference>
<dbReference type="InterPro" id="IPR036388">
    <property type="entry name" value="WH-like_DNA-bd_sf"/>
</dbReference>
<evidence type="ECO:0000256" key="4">
    <source>
        <dbReference type="ARBA" id="ARBA00023163"/>
    </source>
</evidence>
<reference evidence="7" key="1">
    <citation type="submission" date="2016-10" db="EMBL/GenBank/DDBJ databases">
        <authorList>
            <person name="Varghese N."/>
            <person name="Submissions S."/>
        </authorList>
    </citation>
    <scope>NUCLEOTIDE SEQUENCE [LARGE SCALE GENOMIC DNA]</scope>
    <source>
        <strain evidence="7">CCTCC 2012022</strain>
    </source>
</reference>